<protein>
    <recommendedName>
        <fullName evidence="3">T1SS secreted agglutinin RTX</fullName>
    </recommendedName>
</protein>
<dbReference type="EMBL" id="BAAADM010000013">
    <property type="protein sequence ID" value="GAA0432175.1"/>
    <property type="molecule type" value="Genomic_DNA"/>
</dbReference>
<evidence type="ECO:0008006" key="3">
    <source>
        <dbReference type="Google" id="ProtNLM"/>
    </source>
</evidence>
<evidence type="ECO:0000313" key="1">
    <source>
        <dbReference type="EMBL" id="GAA0432175.1"/>
    </source>
</evidence>
<comment type="caution">
    <text evidence="1">The sequence shown here is derived from an EMBL/GenBank/DDBJ whole genome shotgun (WGS) entry which is preliminary data.</text>
</comment>
<organism evidence="1 2">
    <name type="scientific">Lentibacillus halophilus</name>
    <dbReference type="NCBI Taxonomy" id="295065"/>
    <lineage>
        <taxon>Bacteria</taxon>
        <taxon>Bacillati</taxon>
        <taxon>Bacillota</taxon>
        <taxon>Bacilli</taxon>
        <taxon>Bacillales</taxon>
        <taxon>Bacillaceae</taxon>
        <taxon>Lentibacillus</taxon>
    </lineage>
</organism>
<accession>A0ABN0Z3X3</accession>
<gene>
    <name evidence="1" type="ORF">GCM10008983_05930</name>
</gene>
<dbReference type="RefSeq" id="WP_343751071.1">
    <property type="nucleotide sequence ID" value="NZ_BAAADM010000013.1"/>
</dbReference>
<sequence length="259" mass="28351">MDVEFDPASNSFYIDTEKNPDAFKVDDEVTVTFLHDATGLKETKTLTVVSGAHLDSLSLGDVELPEDTNMITEDLEGVKVPYTAQDQYGNEMNLEDNANNVEMISSDSNIVDTSDVSFVTEDDETKLNVAKFGDKTGTATITLLNKVNGETATVTFDVNEEAGTPYAVTLDDSATKISKGGSKVVGLNVMDKYGNEVDPDDYVGKDDFTLTSTNDSVVNPENKILGSVPRCFKVLKWTDKAEVLWRENLCRAFSFGLHK</sequence>
<name>A0ABN0Z3X3_9BACI</name>
<reference evidence="1 2" key="1">
    <citation type="journal article" date="2019" name="Int. J. Syst. Evol. Microbiol.">
        <title>The Global Catalogue of Microorganisms (GCM) 10K type strain sequencing project: providing services to taxonomists for standard genome sequencing and annotation.</title>
        <authorList>
            <consortium name="The Broad Institute Genomics Platform"/>
            <consortium name="The Broad Institute Genome Sequencing Center for Infectious Disease"/>
            <person name="Wu L."/>
            <person name="Ma J."/>
        </authorList>
    </citation>
    <scope>NUCLEOTIDE SEQUENCE [LARGE SCALE GENOMIC DNA]</scope>
    <source>
        <strain evidence="1 2">JCM 12149</strain>
    </source>
</reference>
<evidence type="ECO:0000313" key="2">
    <source>
        <dbReference type="Proteomes" id="UP001501459"/>
    </source>
</evidence>
<dbReference type="Proteomes" id="UP001501459">
    <property type="component" value="Unassembled WGS sequence"/>
</dbReference>
<proteinExistence type="predicted"/>
<keyword evidence="2" id="KW-1185">Reference proteome</keyword>